<evidence type="ECO:0000313" key="2">
    <source>
        <dbReference type="Proteomes" id="UP001054837"/>
    </source>
</evidence>
<keyword evidence="2" id="KW-1185">Reference proteome</keyword>
<sequence length="322" mass="36339">MAFHRREWGFKKKRTPSALSDNKGDEWSRFVPLCDAVRAAKKLLPNYDVREESNTPNKQVVTVWDPGLNVLFLSTPACNLLGRVFIKVLSNGVGFAPVVPSLIICCLSFKQIQQFFWGDGLPSLFSGKSNAERKWRWRSIIENGSSRRKEYNPPCRTIRETNGPVLFHCATSSEPFVSFNAPEMGGPPKACQEEESPHSGKDGLTTSHILTKCHLFDLIWGEGDGLPISFSGKSNAERKWRSIVENGASRRKEYYPPCRTIRETNGPVLFHCATSSEPFVSFNAPESDGPPWACQKVCNIPLFVLLFFGQRTYRPTMTREWS</sequence>
<proteinExistence type="predicted"/>
<dbReference type="AlphaFoldDB" id="A0AAV4WGK4"/>
<name>A0AAV4WGK4_9ARAC</name>
<gene>
    <name evidence="1" type="ORF">CDAR_596601</name>
</gene>
<evidence type="ECO:0000313" key="1">
    <source>
        <dbReference type="EMBL" id="GIY80460.1"/>
    </source>
</evidence>
<accession>A0AAV4WGK4</accession>
<organism evidence="1 2">
    <name type="scientific">Caerostris darwini</name>
    <dbReference type="NCBI Taxonomy" id="1538125"/>
    <lineage>
        <taxon>Eukaryota</taxon>
        <taxon>Metazoa</taxon>
        <taxon>Ecdysozoa</taxon>
        <taxon>Arthropoda</taxon>
        <taxon>Chelicerata</taxon>
        <taxon>Arachnida</taxon>
        <taxon>Araneae</taxon>
        <taxon>Araneomorphae</taxon>
        <taxon>Entelegynae</taxon>
        <taxon>Araneoidea</taxon>
        <taxon>Araneidae</taxon>
        <taxon>Caerostris</taxon>
    </lineage>
</organism>
<protein>
    <submittedName>
        <fullName evidence="1">Uncharacterized protein</fullName>
    </submittedName>
</protein>
<comment type="caution">
    <text evidence="1">The sequence shown here is derived from an EMBL/GenBank/DDBJ whole genome shotgun (WGS) entry which is preliminary data.</text>
</comment>
<dbReference type="EMBL" id="BPLQ01014509">
    <property type="protein sequence ID" value="GIY80460.1"/>
    <property type="molecule type" value="Genomic_DNA"/>
</dbReference>
<reference evidence="1 2" key="1">
    <citation type="submission" date="2021-06" db="EMBL/GenBank/DDBJ databases">
        <title>Caerostris darwini draft genome.</title>
        <authorList>
            <person name="Kono N."/>
            <person name="Arakawa K."/>
        </authorList>
    </citation>
    <scope>NUCLEOTIDE SEQUENCE [LARGE SCALE GENOMIC DNA]</scope>
</reference>
<dbReference type="Proteomes" id="UP001054837">
    <property type="component" value="Unassembled WGS sequence"/>
</dbReference>